<dbReference type="SMART" id="SM00226">
    <property type="entry name" value="LMWPc"/>
    <property type="match status" value="1"/>
</dbReference>
<accession>A0A368UK39</accession>
<organism evidence="6 7">
    <name type="scientific">Marinilabilia salmonicolor</name>
    <dbReference type="NCBI Taxonomy" id="989"/>
    <lineage>
        <taxon>Bacteria</taxon>
        <taxon>Pseudomonadati</taxon>
        <taxon>Bacteroidota</taxon>
        <taxon>Bacteroidia</taxon>
        <taxon>Marinilabiliales</taxon>
        <taxon>Marinilabiliaceae</taxon>
        <taxon>Marinilabilia</taxon>
    </lineage>
</organism>
<keyword evidence="7" id="KW-1185">Reference proteome</keyword>
<feature type="active site" description="Nucleophile" evidence="4">
    <location>
        <position position="10"/>
    </location>
</feature>
<gene>
    <name evidence="6" type="ORF">DFO77_13238</name>
</gene>
<keyword evidence="3" id="KW-0904">Protein phosphatase</keyword>
<comment type="caution">
    <text evidence="6">The sequence shown here is derived from an EMBL/GenBank/DDBJ whole genome shotgun (WGS) entry which is preliminary data.</text>
</comment>
<keyword evidence="2" id="KW-0378">Hydrolase</keyword>
<proteinExistence type="inferred from homology"/>
<dbReference type="PANTHER" id="PTHR47439:SF1">
    <property type="entry name" value="ACID PHOSPHATASE"/>
    <property type="match status" value="1"/>
</dbReference>
<dbReference type="PANTHER" id="PTHR47439">
    <property type="entry name" value="LOW MOLECULAR WEIGHT PHOSPHOTYROSINE PROTEIN PHOSPHATASE-RELATED"/>
    <property type="match status" value="1"/>
</dbReference>
<dbReference type="PRINTS" id="PR00719">
    <property type="entry name" value="LMWPTPASE"/>
</dbReference>
<dbReference type="InterPro" id="IPR017867">
    <property type="entry name" value="Tyr_phospatase_low_mol_wt"/>
</dbReference>
<dbReference type="CDD" id="cd16343">
    <property type="entry name" value="LMWPTP"/>
    <property type="match status" value="1"/>
</dbReference>
<feature type="domain" description="Phosphotyrosine protein phosphatase I" evidence="5">
    <location>
        <begin position="4"/>
        <end position="154"/>
    </location>
</feature>
<dbReference type="InterPro" id="IPR036196">
    <property type="entry name" value="Ptyr_pPase_sf"/>
</dbReference>
<dbReference type="FunFam" id="3.40.50.2300:FF:000113">
    <property type="entry name" value="Low molecular weight protein-tyrosine-phosphatase"/>
    <property type="match status" value="1"/>
</dbReference>
<dbReference type="GO" id="GO:0004725">
    <property type="term" value="F:protein tyrosine phosphatase activity"/>
    <property type="evidence" value="ECO:0007669"/>
    <property type="project" value="InterPro"/>
</dbReference>
<reference evidence="6 7" key="1">
    <citation type="submission" date="2018-07" db="EMBL/GenBank/DDBJ databases">
        <title>Freshwater and sediment microbial communities from various areas in North America, analyzing microbe dynamics in response to fracking.</title>
        <authorList>
            <person name="Lamendella R."/>
        </authorList>
    </citation>
    <scope>NUCLEOTIDE SEQUENCE [LARGE SCALE GENOMIC DNA]</scope>
    <source>
        <strain evidence="6 7">160A</strain>
    </source>
</reference>
<dbReference type="Proteomes" id="UP000252733">
    <property type="component" value="Unassembled WGS sequence"/>
</dbReference>
<evidence type="ECO:0000256" key="2">
    <source>
        <dbReference type="ARBA" id="ARBA00022801"/>
    </source>
</evidence>
<dbReference type="EMBL" id="QPIZ01000032">
    <property type="protein sequence ID" value="RCW29057.1"/>
    <property type="molecule type" value="Genomic_DNA"/>
</dbReference>
<dbReference type="AlphaFoldDB" id="A0A368UK39"/>
<dbReference type="InterPro" id="IPR023485">
    <property type="entry name" value="Ptyr_pPase"/>
</dbReference>
<dbReference type="SUPFAM" id="SSF52788">
    <property type="entry name" value="Phosphotyrosine protein phosphatases I"/>
    <property type="match status" value="1"/>
</dbReference>
<name>A0A368UK39_9BACT</name>
<evidence type="ECO:0000256" key="3">
    <source>
        <dbReference type="ARBA" id="ARBA00022912"/>
    </source>
</evidence>
<evidence type="ECO:0000256" key="4">
    <source>
        <dbReference type="PIRSR" id="PIRSR617867-1"/>
    </source>
</evidence>
<evidence type="ECO:0000259" key="5">
    <source>
        <dbReference type="SMART" id="SM00226"/>
    </source>
</evidence>
<evidence type="ECO:0000313" key="6">
    <source>
        <dbReference type="EMBL" id="RCW29057.1"/>
    </source>
</evidence>
<dbReference type="Gene3D" id="3.40.50.2300">
    <property type="match status" value="1"/>
</dbReference>
<evidence type="ECO:0000313" key="7">
    <source>
        <dbReference type="Proteomes" id="UP000252733"/>
    </source>
</evidence>
<dbReference type="Pfam" id="PF01451">
    <property type="entry name" value="LMWPc"/>
    <property type="match status" value="1"/>
</dbReference>
<protein>
    <submittedName>
        <fullName evidence="6">Protein tyrosine phosphatase</fullName>
    </submittedName>
</protein>
<evidence type="ECO:0000256" key="1">
    <source>
        <dbReference type="ARBA" id="ARBA00011063"/>
    </source>
</evidence>
<feature type="active site" evidence="4">
    <location>
        <position position="16"/>
    </location>
</feature>
<comment type="similarity">
    <text evidence="1">Belongs to the low molecular weight phosphotyrosine protein phosphatase family.</text>
</comment>
<feature type="active site" description="Proton donor" evidence="4">
    <location>
        <position position="128"/>
    </location>
</feature>
<dbReference type="InterPro" id="IPR052995">
    <property type="entry name" value="LMW-PTP"/>
</dbReference>
<dbReference type="RefSeq" id="WP_114437971.1">
    <property type="nucleotide sequence ID" value="NZ_QPIZ01000032.1"/>
</dbReference>
<sequence>MEKKKILFVCLGNICRSPSAEAVFNGLIERDGLQDFFVVDSAGITDYHAGSPADARMQRHAIKRGYNLTSISRPVDPVTDFREFDMIIGMDNQNIRDLEQLAAGSDAVSKIFKMTDFCNSCNHDEVPDPYYGGDEGFELVLDLLESACKGLLGFLKNQK</sequence>